<keyword evidence="3 6" id="KW-0812">Transmembrane</keyword>
<feature type="transmembrane region" description="Helical" evidence="6">
    <location>
        <begin position="174"/>
        <end position="192"/>
    </location>
</feature>
<feature type="transmembrane region" description="Helical" evidence="6">
    <location>
        <begin position="342"/>
        <end position="364"/>
    </location>
</feature>
<keyword evidence="4 6" id="KW-1133">Transmembrane helix</keyword>
<dbReference type="Pfam" id="PF13520">
    <property type="entry name" value="AA_permease_2"/>
    <property type="match status" value="1"/>
</dbReference>
<sequence>MEGKVSKKKLSLREFIWLGFNYTVGIGFVGNFAILSNVNAPNSIGMHAIWVYLVIGFIAGNCAWAFAKMAKIHNSDANGAAYIYVRTSFGRFWGWIVGFMQYVMLPFIITIQIMMLMKGTFSAEYAGNHWYTLHWGNFGDFYLDLIGIVIYLTAASVIFFGIKWYKKLAHGTGIIKWGTAFFLIIAAFALAIGNGSSNWQHWTSESQLSFAGFMNTFTSCFFFFAGFEVFATAGRNIENPEKNIGKGITSIILISTIFYVVTSLIFFLAYDEFFQNMNMGAWGKFSSKVILYGGPIIMIISGIALKINVAMQNALYGGTALQPLSQEGYISDRLFKLNDDGIPVKAAIINLIITSVMICLWLVIPDLIKGIWLQGHPDVLPEDYKSAFNISSLTAASSFVTIFIYMMVLGVVLKLALTKKIKLGWYEKIVFPIVVAFLALTLVWHYYALITDTIKEMQKPGATSSPIVALIIEALFIVGSFTFAVCWYRWYYLPKYEKRLKANPDLQVELNAAFDFNQDHKETLNELVTGSK</sequence>
<evidence type="ECO:0000256" key="6">
    <source>
        <dbReference type="SAM" id="Phobius"/>
    </source>
</evidence>
<feature type="transmembrane region" description="Helical" evidence="6">
    <location>
        <begin position="429"/>
        <end position="447"/>
    </location>
</feature>
<feature type="transmembrane region" description="Helical" evidence="6">
    <location>
        <begin position="212"/>
        <end position="231"/>
    </location>
</feature>
<dbReference type="InterPro" id="IPR050367">
    <property type="entry name" value="APC_superfamily"/>
</dbReference>
<dbReference type="InterPro" id="IPR002293">
    <property type="entry name" value="AA/rel_permease1"/>
</dbReference>
<dbReference type="EMBL" id="JAAVVK010000001">
    <property type="protein sequence ID" value="NKE38162.1"/>
    <property type="molecule type" value="Genomic_DNA"/>
</dbReference>
<feature type="transmembrane region" description="Helical" evidence="6">
    <location>
        <begin position="467"/>
        <end position="491"/>
    </location>
</feature>
<feature type="transmembrane region" description="Helical" evidence="6">
    <location>
        <begin position="47"/>
        <end position="67"/>
    </location>
</feature>
<dbReference type="GO" id="GO:0022857">
    <property type="term" value="F:transmembrane transporter activity"/>
    <property type="evidence" value="ECO:0007669"/>
    <property type="project" value="InterPro"/>
</dbReference>
<evidence type="ECO:0000256" key="4">
    <source>
        <dbReference type="ARBA" id="ARBA00022989"/>
    </source>
</evidence>
<dbReference type="AlphaFoldDB" id="A0A846TVI7"/>
<feature type="transmembrane region" description="Helical" evidence="6">
    <location>
        <begin position="141"/>
        <end position="162"/>
    </location>
</feature>
<reference evidence="7 8" key="1">
    <citation type="submission" date="2020-04" db="EMBL/GenBank/DDBJ databases">
        <title>Complete genome sequence of Spiroplasma platyhelix ATCC 51748, an insect isolate.</title>
        <authorList>
            <person name="Green E.A."/>
            <person name="Klassen J.L."/>
        </authorList>
    </citation>
    <scope>NUCLEOTIDE SEQUENCE [LARGE SCALE GENOMIC DNA]</scope>
    <source>
        <strain evidence="7 8">PALS-1</strain>
    </source>
</reference>
<feature type="transmembrane region" description="Helical" evidence="6">
    <location>
        <begin position="92"/>
        <end position="115"/>
    </location>
</feature>
<dbReference type="Proteomes" id="UP000584587">
    <property type="component" value="Unassembled WGS sequence"/>
</dbReference>
<feature type="transmembrane region" description="Helical" evidence="6">
    <location>
        <begin position="395"/>
        <end position="417"/>
    </location>
</feature>
<accession>A0A846TVI7</accession>
<evidence type="ECO:0000313" key="8">
    <source>
        <dbReference type="Proteomes" id="UP000584587"/>
    </source>
</evidence>
<dbReference type="RefSeq" id="WP_168104641.1">
    <property type="nucleotide sequence ID" value="NZ_CP051215.1"/>
</dbReference>
<gene>
    <name evidence="7" type="ORF">HER12_00110</name>
</gene>
<name>A0A846TVI7_9MOLU</name>
<evidence type="ECO:0000256" key="1">
    <source>
        <dbReference type="ARBA" id="ARBA00004651"/>
    </source>
</evidence>
<evidence type="ECO:0000256" key="2">
    <source>
        <dbReference type="ARBA" id="ARBA00022475"/>
    </source>
</evidence>
<feature type="transmembrane region" description="Helical" evidence="6">
    <location>
        <begin position="251"/>
        <end position="270"/>
    </location>
</feature>
<dbReference type="PANTHER" id="PTHR42770:SF7">
    <property type="entry name" value="MEMBRANE PROTEIN"/>
    <property type="match status" value="1"/>
</dbReference>
<proteinExistence type="predicted"/>
<dbReference type="GO" id="GO:0005886">
    <property type="term" value="C:plasma membrane"/>
    <property type="evidence" value="ECO:0007669"/>
    <property type="project" value="UniProtKB-SubCell"/>
</dbReference>
<dbReference type="PIRSF" id="PIRSF006060">
    <property type="entry name" value="AA_transporter"/>
    <property type="match status" value="1"/>
</dbReference>
<comment type="caution">
    <text evidence="7">The sequence shown here is derived from an EMBL/GenBank/DDBJ whole genome shotgun (WGS) entry which is preliminary data.</text>
</comment>
<protein>
    <submittedName>
        <fullName evidence="7">APC family permease</fullName>
    </submittedName>
</protein>
<evidence type="ECO:0000256" key="5">
    <source>
        <dbReference type="ARBA" id="ARBA00023136"/>
    </source>
</evidence>
<dbReference type="Gene3D" id="1.20.1740.10">
    <property type="entry name" value="Amino acid/polyamine transporter I"/>
    <property type="match status" value="1"/>
</dbReference>
<feature type="transmembrane region" description="Helical" evidence="6">
    <location>
        <begin position="290"/>
        <end position="309"/>
    </location>
</feature>
<dbReference type="PANTHER" id="PTHR42770">
    <property type="entry name" value="AMINO ACID TRANSPORTER-RELATED"/>
    <property type="match status" value="1"/>
</dbReference>
<keyword evidence="5 6" id="KW-0472">Membrane</keyword>
<keyword evidence="2" id="KW-1003">Cell membrane</keyword>
<organism evidence="7 8">
    <name type="scientific">Spiroplasma platyhelix PALS-1</name>
    <dbReference type="NCBI Taxonomy" id="1276218"/>
    <lineage>
        <taxon>Bacteria</taxon>
        <taxon>Bacillati</taxon>
        <taxon>Mycoplasmatota</taxon>
        <taxon>Mollicutes</taxon>
        <taxon>Entomoplasmatales</taxon>
        <taxon>Spiroplasmataceae</taxon>
        <taxon>Spiroplasma</taxon>
    </lineage>
</organism>
<evidence type="ECO:0000256" key="3">
    <source>
        <dbReference type="ARBA" id="ARBA00022692"/>
    </source>
</evidence>
<comment type="subcellular location">
    <subcellularLocation>
        <location evidence="1">Cell membrane</location>
        <topology evidence="1">Multi-pass membrane protein</topology>
    </subcellularLocation>
</comment>
<evidence type="ECO:0000313" key="7">
    <source>
        <dbReference type="EMBL" id="NKE38162.1"/>
    </source>
</evidence>
<feature type="transmembrane region" description="Helical" evidence="6">
    <location>
        <begin position="15"/>
        <end position="35"/>
    </location>
</feature>
<keyword evidence="8" id="KW-1185">Reference proteome</keyword>